<dbReference type="RefSeq" id="WP_259828812.1">
    <property type="nucleotide sequence ID" value="NZ_JANZQH010000003.1"/>
</dbReference>
<name>A0ABT2IH33_9FLAO</name>
<keyword evidence="2" id="KW-1185">Reference proteome</keyword>
<dbReference type="EMBL" id="JANZQH010000003">
    <property type="protein sequence ID" value="MCT2407678.1"/>
    <property type="molecule type" value="Genomic_DNA"/>
</dbReference>
<evidence type="ECO:0000313" key="2">
    <source>
        <dbReference type="Proteomes" id="UP001142057"/>
    </source>
</evidence>
<evidence type="ECO:0000313" key="1">
    <source>
        <dbReference type="EMBL" id="MCT2407678.1"/>
    </source>
</evidence>
<comment type="caution">
    <text evidence="1">The sequence shown here is derived from an EMBL/GenBank/DDBJ whole genome shotgun (WGS) entry which is preliminary data.</text>
</comment>
<evidence type="ECO:0008006" key="3">
    <source>
        <dbReference type="Google" id="ProtNLM"/>
    </source>
</evidence>
<accession>A0ABT2IH33</accession>
<reference evidence="1" key="1">
    <citation type="submission" date="2022-08" db="EMBL/GenBank/DDBJ databases">
        <title>Chryseobacterium antibioticum,isolated from the rhizosphere soil of Pyrola in Tibet.</title>
        <authorList>
            <person name="Kan Y."/>
        </authorList>
    </citation>
    <scope>NUCLEOTIDE SEQUENCE</scope>
    <source>
        <strain evidence="1">Pc2-12</strain>
    </source>
</reference>
<protein>
    <recommendedName>
        <fullName evidence="3">GIY-YIG nuclease family protein</fullName>
    </recommendedName>
</protein>
<gene>
    <name evidence="1" type="ORF">NZD88_09030</name>
</gene>
<organism evidence="1 2">
    <name type="scientific">Chryseobacterium pyrolae</name>
    <dbReference type="NCBI Taxonomy" id="2987481"/>
    <lineage>
        <taxon>Bacteria</taxon>
        <taxon>Pseudomonadati</taxon>
        <taxon>Bacteroidota</taxon>
        <taxon>Flavobacteriia</taxon>
        <taxon>Flavobacteriales</taxon>
        <taxon>Weeksellaceae</taxon>
        <taxon>Chryseobacterium group</taxon>
        <taxon>Chryseobacterium</taxon>
    </lineage>
</organism>
<dbReference type="Proteomes" id="UP001142057">
    <property type="component" value="Unassembled WGS sequence"/>
</dbReference>
<sequence length="107" mass="13315">MENKILHTIKYMRHRPKMFFWNDDTFNSYIIYFQGFFYSFDCSTNIDLEREISGWYQKRVKFKAPNMSWFSQFEHVNKNLTEIEKIEKLLDTLEIFFKEYFSNKSYP</sequence>
<proteinExistence type="predicted"/>